<organism evidence="2 3">
    <name type="scientific">Pleuronectes platessa</name>
    <name type="common">European plaice</name>
    <dbReference type="NCBI Taxonomy" id="8262"/>
    <lineage>
        <taxon>Eukaryota</taxon>
        <taxon>Metazoa</taxon>
        <taxon>Chordata</taxon>
        <taxon>Craniata</taxon>
        <taxon>Vertebrata</taxon>
        <taxon>Euteleostomi</taxon>
        <taxon>Actinopterygii</taxon>
        <taxon>Neopterygii</taxon>
        <taxon>Teleostei</taxon>
        <taxon>Neoteleostei</taxon>
        <taxon>Acanthomorphata</taxon>
        <taxon>Carangaria</taxon>
        <taxon>Pleuronectiformes</taxon>
        <taxon>Pleuronectoidei</taxon>
        <taxon>Pleuronectidae</taxon>
        <taxon>Pleuronectes</taxon>
    </lineage>
</organism>
<evidence type="ECO:0000313" key="3">
    <source>
        <dbReference type="Proteomes" id="UP001153269"/>
    </source>
</evidence>
<feature type="compositionally biased region" description="Low complexity" evidence="1">
    <location>
        <begin position="27"/>
        <end position="38"/>
    </location>
</feature>
<feature type="region of interest" description="Disordered" evidence="1">
    <location>
        <begin position="1"/>
        <end position="68"/>
    </location>
</feature>
<dbReference type="EMBL" id="CADEAL010002079">
    <property type="protein sequence ID" value="CAB1437842.1"/>
    <property type="molecule type" value="Genomic_DNA"/>
</dbReference>
<sequence>MSSSLSAAHSTHTGSRERRESDDPLTASHAAAGAVSSAPDTLAQTHSLARSPSTWGPPGEPPPRSSHSVSVIAALLMRLSRDSVPQHFRFESHCCALQRPLAAVSVSTRTILPVTPEMPDAQWRVTSDED</sequence>
<evidence type="ECO:0000256" key="1">
    <source>
        <dbReference type="SAM" id="MobiDB-lite"/>
    </source>
</evidence>
<name>A0A9N7UWW4_PLEPL</name>
<evidence type="ECO:0000313" key="2">
    <source>
        <dbReference type="EMBL" id="CAB1437842.1"/>
    </source>
</evidence>
<reference evidence="2" key="1">
    <citation type="submission" date="2020-03" db="EMBL/GenBank/DDBJ databases">
        <authorList>
            <person name="Weist P."/>
        </authorList>
    </citation>
    <scope>NUCLEOTIDE SEQUENCE</scope>
</reference>
<keyword evidence="3" id="KW-1185">Reference proteome</keyword>
<proteinExistence type="predicted"/>
<protein>
    <submittedName>
        <fullName evidence="2">Uncharacterized protein</fullName>
    </submittedName>
</protein>
<comment type="caution">
    <text evidence="2">The sequence shown here is derived from an EMBL/GenBank/DDBJ whole genome shotgun (WGS) entry which is preliminary data.</text>
</comment>
<feature type="compositionally biased region" description="Low complexity" evidence="1">
    <location>
        <begin position="1"/>
        <end position="13"/>
    </location>
</feature>
<dbReference type="AlphaFoldDB" id="A0A9N7UWW4"/>
<accession>A0A9N7UWW4</accession>
<dbReference type="Proteomes" id="UP001153269">
    <property type="component" value="Unassembled WGS sequence"/>
</dbReference>
<gene>
    <name evidence="2" type="ORF">PLEPLA_LOCUS25837</name>
</gene>